<evidence type="ECO:0000313" key="2">
    <source>
        <dbReference type="Proteomes" id="UP001153076"/>
    </source>
</evidence>
<organism evidence="1 2">
    <name type="scientific">Carnegiea gigantea</name>
    <dbReference type="NCBI Taxonomy" id="171969"/>
    <lineage>
        <taxon>Eukaryota</taxon>
        <taxon>Viridiplantae</taxon>
        <taxon>Streptophyta</taxon>
        <taxon>Embryophyta</taxon>
        <taxon>Tracheophyta</taxon>
        <taxon>Spermatophyta</taxon>
        <taxon>Magnoliopsida</taxon>
        <taxon>eudicotyledons</taxon>
        <taxon>Gunneridae</taxon>
        <taxon>Pentapetalae</taxon>
        <taxon>Caryophyllales</taxon>
        <taxon>Cactineae</taxon>
        <taxon>Cactaceae</taxon>
        <taxon>Cactoideae</taxon>
        <taxon>Echinocereeae</taxon>
        <taxon>Carnegiea</taxon>
    </lineage>
</organism>
<dbReference type="EMBL" id="JAKOGI010000013">
    <property type="protein sequence ID" value="KAJ8450718.1"/>
    <property type="molecule type" value="Genomic_DNA"/>
</dbReference>
<protein>
    <submittedName>
        <fullName evidence="1">Uncharacterized protein</fullName>
    </submittedName>
</protein>
<gene>
    <name evidence="1" type="ORF">Cgig2_021190</name>
</gene>
<dbReference type="AlphaFoldDB" id="A0A9Q1QPS2"/>
<name>A0A9Q1QPS2_9CARY</name>
<accession>A0A9Q1QPS2</accession>
<proteinExistence type="predicted"/>
<keyword evidence="2" id="KW-1185">Reference proteome</keyword>
<evidence type="ECO:0000313" key="1">
    <source>
        <dbReference type="EMBL" id="KAJ8450718.1"/>
    </source>
</evidence>
<sequence length="175" mass="18986">MLGLNRITKEYSAGKRYCFSSADLLSLATALGWGTWLPEPSCGSERVGARGNSNPSATISVTRGVQSFRLSTELPGLRDKGGEALVEVLSKDELLEEWLVAEPGEPDYVGVLELEEIRGVDFVFAILRTWKEGTWLAIVISQGYITSTSGLRMLGVEEYSQLDHEGVPGSKMGTA</sequence>
<reference evidence="1" key="1">
    <citation type="submission" date="2022-04" db="EMBL/GenBank/DDBJ databases">
        <title>Carnegiea gigantea Genome sequencing and assembly v2.</title>
        <authorList>
            <person name="Copetti D."/>
            <person name="Sanderson M.J."/>
            <person name="Burquez A."/>
            <person name="Wojciechowski M.F."/>
        </authorList>
    </citation>
    <scope>NUCLEOTIDE SEQUENCE</scope>
    <source>
        <strain evidence="1">SGP5-SGP5p</strain>
        <tissue evidence="1">Aerial part</tissue>
    </source>
</reference>
<comment type="caution">
    <text evidence="1">The sequence shown here is derived from an EMBL/GenBank/DDBJ whole genome shotgun (WGS) entry which is preliminary data.</text>
</comment>
<dbReference type="Proteomes" id="UP001153076">
    <property type="component" value="Unassembled WGS sequence"/>
</dbReference>